<accession>A0AAW0ESC5</accession>
<evidence type="ECO:0000313" key="3">
    <source>
        <dbReference type="Proteomes" id="UP001430356"/>
    </source>
</evidence>
<name>A0AAW0ESC5_9TRYP</name>
<dbReference type="Proteomes" id="UP001430356">
    <property type="component" value="Unassembled WGS sequence"/>
</dbReference>
<keyword evidence="3" id="KW-1185">Reference proteome</keyword>
<proteinExistence type="predicted"/>
<dbReference type="AlphaFoldDB" id="A0AAW0ESC5"/>
<sequence>MDALSCGFCAAALVRSLSPKDAEAWQQRWRQPTLQVVDIQRYPRQPTVQCGPARFYVAVSDGESVAWLVVPPNTPLENSIAAFDMEIGCCVTLLSHALVTAANGLNVIVALHVEYSNNTLRLLGQPRCDEQLFRLSAQSLLRRRAEEEKSSSGAAALQQPSHPIALRDFVDAPQRALGNWCVTARVVWKGHVYPLNPNGGRLGGGDGDWRGGHAAGSPRVVFRCLLVDECGDALVAAFLGGEGLADRVQLHGCYRLAHGTVKWGVGETGAPTELQFFDRSVEAEVTAAAAASLQTLPRYASELVGEAAQQLCTVAAVIEAAQVGEYVSVAGTVIAVQQVAQIMTKRGRVGRAVITVADGASGSSSGGGVAGPTVDVTLWGEVAESVEPALGERWLFHPCAVQLFQQRKSLSSRSSTMAVRLVARAAHAAATALPETLPSASGGGTALDAPPDAPPLPKKEMEFVVDLPEASPTLPVLARVQEVLPPLLDWVCAECGTTQPRGAAADGRTSAVPVASCVQCSDAQLSPVLHVQVRLSDSICLGLVTFHGSAAEALLEARSVDVACDAAQSPAYVTALCNRLVGVPVLVWVLPCDRADAAAGAPSFMAVQCRHIHYVSGCHTLLSAIEVFAAAENNADGAVDAAPTSPRL</sequence>
<dbReference type="Gene3D" id="2.40.50.140">
    <property type="entry name" value="Nucleic acid-binding proteins"/>
    <property type="match status" value="1"/>
</dbReference>
<comment type="caution">
    <text evidence="2">The sequence shown here is derived from an EMBL/GenBank/DDBJ whole genome shotgun (WGS) entry which is preliminary data.</text>
</comment>
<organism evidence="2 3">
    <name type="scientific">Novymonas esmeraldas</name>
    <dbReference type="NCBI Taxonomy" id="1808958"/>
    <lineage>
        <taxon>Eukaryota</taxon>
        <taxon>Discoba</taxon>
        <taxon>Euglenozoa</taxon>
        <taxon>Kinetoplastea</taxon>
        <taxon>Metakinetoplastina</taxon>
        <taxon>Trypanosomatida</taxon>
        <taxon>Trypanosomatidae</taxon>
        <taxon>Novymonas</taxon>
    </lineage>
</organism>
<protein>
    <recommendedName>
        <fullName evidence="4">Replication protein A</fullName>
    </recommendedName>
</protein>
<reference evidence="2 3" key="1">
    <citation type="journal article" date="2021" name="MBio">
        <title>A New Model Trypanosomatid, Novymonas esmeraldas: Genomic Perception of Its 'Candidatus Pandoraea novymonadis' Endosymbiont.</title>
        <authorList>
            <person name="Zakharova A."/>
            <person name="Saura A."/>
            <person name="Butenko A."/>
            <person name="Podesvova L."/>
            <person name="Warmusova S."/>
            <person name="Kostygov A.Y."/>
            <person name="Nenarokova A."/>
            <person name="Lukes J."/>
            <person name="Opperdoes F.R."/>
            <person name="Yurchenko V."/>
        </authorList>
    </citation>
    <scope>NUCLEOTIDE SEQUENCE [LARGE SCALE GENOMIC DNA]</scope>
    <source>
        <strain evidence="2 3">E262AT.01</strain>
    </source>
</reference>
<evidence type="ECO:0008006" key="4">
    <source>
        <dbReference type="Google" id="ProtNLM"/>
    </source>
</evidence>
<dbReference type="InterPro" id="IPR012340">
    <property type="entry name" value="NA-bd_OB-fold"/>
</dbReference>
<dbReference type="EMBL" id="JAECZO010000095">
    <property type="protein sequence ID" value="KAK7197102.1"/>
    <property type="molecule type" value="Genomic_DNA"/>
</dbReference>
<feature type="region of interest" description="Disordered" evidence="1">
    <location>
        <begin position="435"/>
        <end position="457"/>
    </location>
</feature>
<evidence type="ECO:0000313" key="2">
    <source>
        <dbReference type="EMBL" id="KAK7197102.1"/>
    </source>
</evidence>
<dbReference type="SUPFAM" id="SSF50249">
    <property type="entry name" value="Nucleic acid-binding proteins"/>
    <property type="match status" value="1"/>
</dbReference>
<evidence type="ECO:0000256" key="1">
    <source>
        <dbReference type="SAM" id="MobiDB-lite"/>
    </source>
</evidence>
<gene>
    <name evidence="2" type="ORF">NESM_000655200</name>
</gene>